<dbReference type="EMBL" id="CP010086">
    <property type="protein sequence ID" value="AJG99800.1"/>
    <property type="molecule type" value="Genomic_DNA"/>
</dbReference>
<dbReference type="Proteomes" id="UP000031866">
    <property type="component" value="Chromosome"/>
</dbReference>
<dbReference type="RefSeq" id="WP_041897268.1">
    <property type="nucleotide sequence ID" value="NZ_CP010086.2"/>
</dbReference>
<sequence length="120" mass="14566">MYKFTRCTYEELKTILEKHYLQLSGWRFIENEYVEKIESETGELIALIHYYFKDNFKTKSCYLAFFEVLKEYRGKDHGKEIIKQFLNSYSEEVYLTPYDDAIPFWEKCGFEGDATMHYNI</sequence>
<feature type="domain" description="N-acetyltransferase" evidence="1">
    <location>
        <begin position="1"/>
        <end position="120"/>
    </location>
</feature>
<gene>
    <name evidence="2" type="ORF">LF65_03237</name>
</gene>
<dbReference type="Pfam" id="PF00583">
    <property type="entry name" value="Acetyltransf_1"/>
    <property type="match status" value="1"/>
</dbReference>
<proteinExistence type="predicted"/>
<dbReference type="SUPFAM" id="SSF55729">
    <property type="entry name" value="Acyl-CoA N-acyltransferases (Nat)"/>
    <property type="match status" value="1"/>
</dbReference>
<dbReference type="PROSITE" id="PS51186">
    <property type="entry name" value="GNAT"/>
    <property type="match status" value="1"/>
</dbReference>
<protein>
    <recommendedName>
        <fullName evidence="1">N-acetyltransferase domain-containing protein</fullName>
    </recommendedName>
</protein>
<evidence type="ECO:0000313" key="3">
    <source>
        <dbReference type="Proteomes" id="UP000031866"/>
    </source>
</evidence>
<dbReference type="GO" id="GO:0016747">
    <property type="term" value="F:acyltransferase activity, transferring groups other than amino-acyl groups"/>
    <property type="evidence" value="ECO:0007669"/>
    <property type="project" value="InterPro"/>
</dbReference>
<dbReference type="Gene3D" id="3.40.630.30">
    <property type="match status" value="1"/>
</dbReference>
<evidence type="ECO:0000313" key="2">
    <source>
        <dbReference type="EMBL" id="AJG99800.1"/>
    </source>
</evidence>
<dbReference type="KEGG" id="cbei:LF65_03237"/>
<dbReference type="STRING" id="1520.LF65_03237"/>
<organism evidence="2 3">
    <name type="scientific">Clostridium beijerinckii</name>
    <name type="common">Clostridium MP</name>
    <dbReference type="NCBI Taxonomy" id="1520"/>
    <lineage>
        <taxon>Bacteria</taxon>
        <taxon>Bacillati</taxon>
        <taxon>Bacillota</taxon>
        <taxon>Clostridia</taxon>
        <taxon>Eubacteriales</taxon>
        <taxon>Clostridiaceae</taxon>
        <taxon>Clostridium</taxon>
    </lineage>
</organism>
<dbReference type="OrthoDB" id="9775804at2"/>
<dbReference type="AlphaFoldDB" id="A0A0B5QFR1"/>
<evidence type="ECO:0000259" key="1">
    <source>
        <dbReference type="PROSITE" id="PS51186"/>
    </source>
</evidence>
<dbReference type="InterPro" id="IPR000182">
    <property type="entry name" value="GNAT_dom"/>
</dbReference>
<name>A0A0B5QFR1_CLOBE</name>
<dbReference type="InterPro" id="IPR016181">
    <property type="entry name" value="Acyl_CoA_acyltransferase"/>
</dbReference>
<accession>A0A0B5QFR1</accession>
<reference evidence="3" key="1">
    <citation type="submission" date="2014-12" db="EMBL/GenBank/DDBJ databases">
        <title>Genome sequence of Clostridium beijerinckii strain 59B.</title>
        <authorList>
            <person name="Little G.T."/>
            <person name="Minton N.P."/>
        </authorList>
    </citation>
    <scope>NUCLEOTIDE SEQUENCE [LARGE SCALE GENOMIC DNA]</scope>
    <source>
        <strain evidence="3">59B</strain>
    </source>
</reference>